<organism evidence="1 2">
    <name type="scientific">Macrostomum lignano</name>
    <dbReference type="NCBI Taxonomy" id="282301"/>
    <lineage>
        <taxon>Eukaryota</taxon>
        <taxon>Metazoa</taxon>
        <taxon>Spiralia</taxon>
        <taxon>Lophotrochozoa</taxon>
        <taxon>Platyhelminthes</taxon>
        <taxon>Rhabditophora</taxon>
        <taxon>Macrostomorpha</taxon>
        <taxon>Macrostomida</taxon>
        <taxon>Macrostomidae</taxon>
        <taxon>Macrostomum</taxon>
    </lineage>
</organism>
<dbReference type="AlphaFoldDB" id="A0A1I8H3Q5"/>
<evidence type="ECO:0000313" key="2">
    <source>
        <dbReference type="WBParaSite" id="maker-uti_cns_0004317-snap-gene-0.11-mRNA-1"/>
    </source>
</evidence>
<proteinExistence type="predicted"/>
<name>A0A1I8H3Q5_9PLAT</name>
<evidence type="ECO:0000313" key="1">
    <source>
        <dbReference type="Proteomes" id="UP000095280"/>
    </source>
</evidence>
<keyword evidence="1" id="KW-1185">Reference proteome</keyword>
<reference evidence="2" key="1">
    <citation type="submission" date="2016-11" db="UniProtKB">
        <authorList>
            <consortium name="WormBaseParasite"/>
        </authorList>
    </citation>
    <scope>IDENTIFICATION</scope>
</reference>
<protein>
    <submittedName>
        <fullName evidence="2">MRP-S28 domain-containing protein</fullName>
    </submittedName>
</protein>
<dbReference type="WBParaSite" id="maker-uti_cns_0004317-snap-gene-0.11-mRNA-1">
    <property type="protein sequence ID" value="maker-uti_cns_0004317-snap-gene-0.11-mRNA-1"/>
    <property type="gene ID" value="maker-uti_cns_0004317-snap-gene-0.11"/>
</dbReference>
<dbReference type="Proteomes" id="UP000095280">
    <property type="component" value="Unplaced"/>
</dbReference>
<sequence>IKTNISSQEAPHALPFRFDFLPTVPTGVIQFPRRLLRYDDFYAANFDALAKSLYLQLLSDCGLSEEVPDENQEKRIRGWFTDMLDAEMDASEIDLLIEHCKAREDREDLLVRLVIEHKDTLVQSRTVHCKLAGVISTSSSLKRKLKGKFLEEFNLQAK</sequence>
<accession>A0A1I8H3Q5</accession>